<reference evidence="11" key="1">
    <citation type="submission" date="2018-11" db="EMBL/GenBank/DDBJ databases">
        <title>Complete genome sequence of Paenibacillus sp. ML311-T8.</title>
        <authorList>
            <person name="Nam Y.-D."/>
            <person name="Kang J."/>
            <person name="Chung W.-H."/>
            <person name="Park Y.S."/>
        </authorList>
    </citation>
    <scope>NUCLEOTIDE SEQUENCE [LARGE SCALE GENOMIC DNA]</scope>
    <source>
        <strain evidence="11">ML311-T8</strain>
    </source>
</reference>
<dbReference type="CDD" id="cd01948">
    <property type="entry name" value="EAL"/>
    <property type="match status" value="1"/>
</dbReference>
<dbReference type="InterPro" id="IPR043128">
    <property type="entry name" value="Rev_trsase/Diguanyl_cyclase"/>
</dbReference>
<dbReference type="Gene3D" id="3.30.70.270">
    <property type="match status" value="1"/>
</dbReference>
<dbReference type="CDD" id="cd06225">
    <property type="entry name" value="HAMP"/>
    <property type="match status" value="1"/>
</dbReference>
<dbReference type="SUPFAM" id="SSF158472">
    <property type="entry name" value="HAMP domain-like"/>
    <property type="match status" value="1"/>
</dbReference>
<dbReference type="Pfam" id="PF00990">
    <property type="entry name" value="GGDEF"/>
    <property type="match status" value="1"/>
</dbReference>
<evidence type="ECO:0000259" key="7">
    <source>
        <dbReference type="PROSITE" id="PS50883"/>
    </source>
</evidence>
<evidence type="ECO:0000259" key="8">
    <source>
        <dbReference type="PROSITE" id="PS50885"/>
    </source>
</evidence>
<dbReference type="EMBL" id="CP034235">
    <property type="protein sequence ID" value="QGQ99663.1"/>
    <property type="molecule type" value="Genomic_DNA"/>
</dbReference>
<dbReference type="SUPFAM" id="SSF141868">
    <property type="entry name" value="EAL domain-like"/>
    <property type="match status" value="1"/>
</dbReference>
<keyword evidence="5 6" id="KW-0472">Membrane</keyword>
<evidence type="ECO:0000256" key="1">
    <source>
        <dbReference type="ARBA" id="ARBA00004651"/>
    </source>
</evidence>
<evidence type="ECO:0000256" key="5">
    <source>
        <dbReference type="ARBA" id="ARBA00023136"/>
    </source>
</evidence>
<dbReference type="RefSeq" id="WP_155704827.1">
    <property type="nucleotide sequence ID" value="NZ_CP034235.1"/>
</dbReference>
<dbReference type="SMART" id="SM00304">
    <property type="entry name" value="HAMP"/>
    <property type="match status" value="1"/>
</dbReference>
<dbReference type="Pfam" id="PF02743">
    <property type="entry name" value="dCache_1"/>
    <property type="match status" value="1"/>
</dbReference>
<dbReference type="InterPro" id="IPR029787">
    <property type="entry name" value="Nucleotide_cyclase"/>
</dbReference>
<keyword evidence="3 6" id="KW-0812">Transmembrane</keyword>
<dbReference type="InterPro" id="IPR000160">
    <property type="entry name" value="GGDEF_dom"/>
</dbReference>
<dbReference type="SUPFAM" id="SSF103190">
    <property type="entry name" value="Sensory domain-like"/>
    <property type="match status" value="1"/>
</dbReference>
<dbReference type="Gene3D" id="3.30.450.20">
    <property type="entry name" value="PAS domain"/>
    <property type="match status" value="1"/>
</dbReference>
<feature type="domain" description="EAL" evidence="7">
    <location>
        <begin position="545"/>
        <end position="799"/>
    </location>
</feature>
<organism evidence="10 11">
    <name type="scientific">Paenibacillus psychroresistens</name>
    <dbReference type="NCBI Taxonomy" id="1778678"/>
    <lineage>
        <taxon>Bacteria</taxon>
        <taxon>Bacillati</taxon>
        <taxon>Bacillota</taxon>
        <taxon>Bacilli</taxon>
        <taxon>Bacillales</taxon>
        <taxon>Paenibacillaceae</taxon>
        <taxon>Paenibacillus</taxon>
    </lineage>
</organism>
<keyword evidence="4 6" id="KW-1133">Transmembrane helix</keyword>
<evidence type="ECO:0000259" key="9">
    <source>
        <dbReference type="PROSITE" id="PS50887"/>
    </source>
</evidence>
<evidence type="ECO:0000256" key="6">
    <source>
        <dbReference type="SAM" id="Phobius"/>
    </source>
</evidence>
<feature type="domain" description="HAMP" evidence="8">
    <location>
        <begin position="302"/>
        <end position="354"/>
    </location>
</feature>
<dbReference type="InterPro" id="IPR052155">
    <property type="entry name" value="Biofilm_reg_signaling"/>
</dbReference>
<evidence type="ECO:0000313" key="11">
    <source>
        <dbReference type="Proteomes" id="UP000426246"/>
    </source>
</evidence>
<accession>A0A6B8RW84</accession>
<dbReference type="PROSITE" id="PS50883">
    <property type="entry name" value="EAL"/>
    <property type="match status" value="1"/>
</dbReference>
<protein>
    <submittedName>
        <fullName evidence="10">EAL domain-containing protein</fullName>
    </submittedName>
</protein>
<keyword evidence="11" id="KW-1185">Reference proteome</keyword>
<proteinExistence type="predicted"/>
<dbReference type="NCBIfam" id="TIGR00254">
    <property type="entry name" value="GGDEF"/>
    <property type="match status" value="1"/>
</dbReference>
<dbReference type="PANTHER" id="PTHR44757:SF2">
    <property type="entry name" value="BIOFILM ARCHITECTURE MAINTENANCE PROTEIN MBAA"/>
    <property type="match status" value="1"/>
</dbReference>
<keyword evidence="2" id="KW-1003">Cell membrane</keyword>
<dbReference type="SUPFAM" id="SSF55073">
    <property type="entry name" value="Nucleotide cyclase"/>
    <property type="match status" value="1"/>
</dbReference>
<dbReference type="InterPro" id="IPR029151">
    <property type="entry name" value="Sensor-like_sf"/>
</dbReference>
<dbReference type="InterPro" id="IPR033479">
    <property type="entry name" value="dCache_1"/>
</dbReference>
<name>A0A6B8RW84_9BACL</name>
<dbReference type="GO" id="GO:0005886">
    <property type="term" value="C:plasma membrane"/>
    <property type="evidence" value="ECO:0007669"/>
    <property type="project" value="UniProtKB-SubCell"/>
</dbReference>
<dbReference type="InterPro" id="IPR035919">
    <property type="entry name" value="EAL_sf"/>
</dbReference>
<evidence type="ECO:0000256" key="4">
    <source>
        <dbReference type="ARBA" id="ARBA00022989"/>
    </source>
</evidence>
<dbReference type="PROSITE" id="PS50885">
    <property type="entry name" value="HAMP"/>
    <property type="match status" value="1"/>
</dbReference>
<dbReference type="CDD" id="cd01949">
    <property type="entry name" value="GGDEF"/>
    <property type="match status" value="1"/>
</dbReference>
<dbReference type="OrthoDB" id="9759607at2"/>
<dbReference type="Gene3D" id="3.20.20.450">
    <property type="entry name" value="EAL domain"/>
    <property type="match status" value="1"/>
</dbReference>
<dbReference type="InterPro" id="IPR003660">
    <property type="entry name" value="HAMP_dom"/>
</dbReference>
<dbReference type="SMART" id="SM00052">
    <property type="entry name" value="EAL"/>
    <property type="match status" value="1"/>
</dbReference>
<feature type="transmembrane region" description="Helical" evidence="6">
    <location>
        <begin position="6"/>
        <end position="26"/>
    </location>
</feature>
<evidence type="ECO:0000313" key="10">
    <source>
        <dbReference type="EMBL" id="QGQ99663.1"/>
    </source>
</evidence>
<dbReference type="InterPro" id="IPR001633">
    <property type="entry name" value="EAL_dom"/>
</dbReference>
<dbReference type="SMART" id="SM00267">
    <property type="entry name" value="GGDEF"/>
    <property type="match status" value="1"/>
</dbReference>
<dbReference type="AlphaFoldDB" id="A0A6B8RW84"/>
<dbReference type="PROSITE" id="PS50887">
    <property type="entry name" value="GGDEF"/>
    <property type="match status" value="1"/>
</dbReference>
<dbReference type="CDD" id="cd12913">
    <property type="entry name" value="PDC1_MCP_like"/>
    <property type="match status" value="1"/>
</dbReference>
<comment type="subcellular location">
    <subcellularLocation>
        <location evidence="1">Cell membrane</location>
        <topology evidence="1">Multi-pass membrane protein</topology>
    </subcellularLocation>
</comment>
<dbReference type="GO" id="GO:0007165">
    <property type="term" value="P:signal transduction"/>
    <property type="evidence" value="ECO:0007669"/>
    <property type="project" value="InterPro"/>
</dbReference>
<feature type="domain" description="GGDEF" evidence="9">
    <location>
        <begin position="403"/>
        <end position="536"/>
    </location>
</feature>
<sequence length="802" mass="89515">MRSIKFIATALILGVSTITILIFGYVSHMNTKTSIEKTYFHESDLVLRQTVMAFENLIKSSEATMEQFSSSVLIKQASYIKDPSSISPLLEVYQKTVPQSSALKLGLTTGAMYTGTKMSIPPSYDPRTKAWYTKALESPSNHIVWTEPYIDYMTQKIIISAAKTIYSKTGEVVGVLAIDFDVSKISSSISFSRIGEQGFVMLLNPNGVIIANKDDYLIGESIFGEQLQEMVNKSTRAQTPFILHGNKYYLKSASFGDNGMMVMTAVNIKEINTALLKELSSVFIIAIICLLVYGILAYAATLKGIAPLQKLVLLMQSAEKGNYQVHAEMKNYREIGALSSGFNQMIQGISERDAQLMVTNSELKASEEKIMLLAYYDVLTGLHNRRNLFETLNKVISKQVNSDAKAVFFIDLDNFKTINDTLGHATGDAVLKEAALRIQELAGPEDIVARIGGDEFILIIHIVDLIPDTIRVAQRLLGLMENPIKIDAVSQAVTASIGIALYPKHGVTPEALLQKADMAMYKAKASGRNNYHIFDESIQQAINEKALIKNGIREALKDDLFELMYQPLFDLREWRTTSVEALLRSKSAALAGKTTLDIIEVAEQTGQIVKIDKWVFKKACQFAKIINQDSDERIKVSINVSSFQIGQSDFVKFIKNALTEVGVSPRCIELEITETVMMDSFEANRQKLDELRQLGIHIHLDDFGTGFSSLNYMKNLPIDDVKIDKSFIDSMLHSERDQKITKAIVDLAHNIGLKVTVEGVESEAQFEMLRTYECDVLQGYFISKPLSEDDIIAFIQNEKVKR</sequence>
<dbReference type="PANTHER" id="PTHR44757">
    <property type="entry name" value="DIGUANYLATE CYCLASE DGCP"/>
    <property type="match status" value="1"/>
</dbReference>
<evidence type="ECO:0000256" key="2">
    <source>
        <dbReference type="ARBA" id="ARBA00022475"/>
    </source>
</evidence>
<evidence type="ECO:0000256" key="3">
    <source>
        <dbReference type="ARBA" id="ARBA00022692"/>
    </source>
</evidence>
<dbReference type="Gene3D" id="6.10.340.10">
    <property type="match status" value="1"/>
</dbReference>
<gene>
    <name evidence="10" type="ORF">EHS13_34775</name>
</gene>
<dbReference type="Pfam" id="PF00563">
    <property type="entry name" value="EAL"/>
    <property type="match status" value="1"/>
</dbReference>
<feature type="transmembrane region" description="Helical" evidence="6">
    <location>
        <begin position="279"/>
        <end position="300"/>
    </location>
</feature>
<dbReference type="Proteomes" id="UP000426246">
    <property type="component" value="Chromosome"/>
</dbReference>
<dbReference type="KEGG" id="ppsc:EHS13_34775"/>